<proteinExistence type="predicted"/>
<comment type="caution">
    <text evidence="3">The sequence shown here is derived from an EMBL/GenBank/DDBJ whole genome shotgun (WGS) entry which is preliminary data.</text>
</comment>
<evidence type="ECO:0000313" key="3">
    <source>
        <dbReference type="EMBL" id="OGG01279.1"/>
    </source>
</evidence>
<dbReference type="AlphaFoldDB" id="A0A1F5YM59"/>
<accession>A0A1F5YM59</accession>
<feature type="compositionally biased region" description="Gly residues" evidence="2">
    <location>
        <begin position="167"/>
        <end position="176"/>
    </location>
</feature>
<reference evidence="3 4" key="1">
    <citation type="journal article" date="2016" name="Nat. Commun.">
        <title>Thousands of microbial genomes shed light on interconnected biogeochemical processes in an aquifer system.</title>
        <authorList>
            <person name="Anantharaman K."/>
            <person name="Brown C.T."/>
            <person name="Hug L.A."/>
            <person name="Sharon I."/>
            <person name="Castelle C.J."/>
            <person name="Probst A.J."/>
            <person name="Thomas B.C."/>
            <person name="Singh A."/>
            <person name="Wilkins M.J."/>
            <person name="Karaoz U."/>
            <person name="Brodie E.L."/>
            <person name="Williams K.H."/>
            <person name="Hubbard S.S."/>
            <person name="Banfield J.F."/>
        </authorList>
    </citation>
    <scope>NUCLEOTIDE SEQUENCE [LARGE SCALE GENOMIC DNA]</scope>
</reference>
<protein>
    <submittedName>
        <fullName evidence="3">Uncharacterized protein</fullName>
    </submittedName>
</protein>
<sequence length="251" mass="26351">MTGALKSLQKAAERLVKAGGLRTTASARTAFPVLSAFPLGLANPGPAVLPIRANADFLNGLAEIERRYQEMRNRVRAGNAELLSGFIRTFEQVKSGGREAFNSLGERFEALSGTLNDSLGDYAVNLGAVSGFASKAFTAFRTLNPFAAAFAAAGLGALGQMLRRLSTGGGGKGGTSSGSFSLGTSSSASPSTNAGNDSWRGPQVVNVYIDGLRNSSPQELDRTLGRAGVDRELRQRIRELVRTGSNPVRVQ</sequence>
<evidence type="ECO:0000256" key="2">
    <source>
        <dbReference type="SAM" id="MobiDB-lite"/>
    </source>
</evidence>
<gene>
    <name evidence="3" type="ORF">A3F83_06095</name>
</gene>
<feature type="coiled-coil region" evidence="1">
    <location>
        <begin position="54"/>
        <end position="81"/>
    </location>
</feature>
<dbReference type="EMBL" id="MFIX01000213">
    <property type="protein sequence ID" value="OGG01279.1"/>
    <property type="molecule type" value="Genomic_DNA"/>
</dbReference>
<keyword evidence="1" id="KW-0175">Coiled coil</keyword>
<evidence type="ECO:0000313" key="4">
    <source>
        <dbReference type="Proteomes" id="UP000179129"/>
    </source>
</evidence>
<dbReference type="Proteomes" id="UP000179129">
    <property type="component" value="Unassembled WGS sequence"/>
</dbReference>
<feature type="region of interest" description="Disordered" evidence="2">
    <location>
        <begin position="167"/>
        <end position="199"/>
    </location>
</feature>
<feature type="compositionally biased region" description="Low complexity" evidence="2">
    <location>
        <begin position="177"/>
        <end position="192"/>
    </location>
</feature>
<evidence type="ECO:0000256" key="1">
    <source>
        <dbReference type="SAM" id="Coils"/>
    </source>
</evidence>
<organism evidence="3 4">
    <name type="scientific">Candidatus Glassbacteria bacterium RIFCSPLOWO2_12_FULL_58_11</name>
    <dbReference type="NCBI Taxonomy" id="1817867"/>
    <lineage>
        <taxon>Bacteria</taxon>
        <taxon>Candidatus Glassiibacteriota</taxon>
    </lineage>
</organism>
<name>A0A1F5YM59_9BACT</name>